<gene>
    <name evidence="2" type="ORF">J4Q44_G00006250</name>
</gene>
<name>A0AAN8MJK0_9TELE</name>
<dbReference type="AlphaFoldDB" id="A0AAN8MJK0"/>
<dbReference type="EMBL" id="JAGTTL010000001">
    <property type="protein sequence ID" value="KAK6328647.1"/>
    <property type="molecule type" value="Genomic_DNA"/>
</dbReference>
<evidence type="ECO:0000313" key="2">
    <source>
        <dbReference type="EMBL" id="KAK6328647.1"/>
    </source>
</evidence>
<comment type="caution">
    <text evidence="2">The sequence shown here is derived from an EMBL/GenBank/DDBJ whole genome shotgun (WGS) entry which is preliminary data.</text>
</comment>
<keyword evidence="3" id="KW-1185">Reference proteome</keyword>
<feature type="region of interest" description="Disordered" evidence="1">
    <location>
        <begin position="1"/>
        <end position="24"/>
    </location>
</feature>
<dbReference type="Proteomes" id="UP001356427">
    <property type="component" value="Unassembled WGS sequence"/>
</dbReference>
<reference evidence="2 3" key="1">
    <citation type="submission" date="2021-04" db="EMBL/GenBank/DDBJ databases">
        <authorList>
            <person name="De Guttry C."/>
            <person name="Zahm M."/>
            <person name="Klopp C."/>
            <person name="Cabau C."/>
            <person name="Louis A."/>
            <person name="Berthelot C."/>
            <person name="Parey E."/>
            <person name="Roest Crollius H."/>
            <person name="Montfort J."/>
            <person name="Robinson-Rechavi M."/>
            <person name="Bucao C."/>
            <person name="Bouchez O."/>
            <person name="Gislard M."/>
            <person name="Lluch J."/>
            <person name="Milhes M."/>
            <person name="Lampietro C."/>
            <person name="Lopez Roques C."/>
            <person name="Donnadieu C."/>
            <person name="Braasch I."/>
            <person name="Desvignes T."/>
            <person name="Postlethwait J."/>
            <person name="Bobe J."/>
            <person name="Wedekind C."/>
            <person name="Guiguen Y."/>
        </authorList>
    </citation>
    <scope>NUCLEOTIDE SEQUENCE [LARGE SCALE GENOMIC DNA]</scope>
    <source>
        <strain evidence="2">Cs_M1</strain>
        <tissue evidence="2">Blood</tissue>
    </source>
</reference>
<protein>
    <submittedName>
        <fullName evidence="2">Uncharacterized protein</fullName>
    </submittedName>
</protein>
<evidence type="ECO:0000256" key="1">
    <source>
        <dbReference type="SAM" id="MobiDB-lite"/>
    </source>
</evidence>
<feature type="compositionally biased region" description="Polar residues" evidence="1">
    <location>
        <begin position="9"/>
        <end position="21"/>
    </location>
</feature>
<evidence type="ECO:0000313" key="3">
    <source>
        <dbReference type="Proteomes" id="UP001356427"/>
    </source>
</evidence>
<accession>A0AAN8MJK0</accession>
<sequence>MKRTRVTALMTQMTSSTTAGPPSSHHLIRLSAAVVREMSSLQPNMPHREDMQRGPSSASCRHALAVSIPMNGTVSHMLASIRPATFMSVATDFHRPLNCTNTEVSLMRGQELIYASMPINGALAKIYPNCHW</sequence>
<organism evidence="2 3">
    <name type="scientific">Coregonus suidteri</name>
    <dbReference type="NCBI Taxonomy" id="861788"/>
    <lineage>
        <taxon>Eukaryota</taxon>
        <taxon>Metazoa</taxon>
        <taxon>Chordata</taxon>
        <taxon>Craniata</taxon>
        <taxon>Vertebrata</taxon>
        <taxon>Euteleostomi</taxon>
        <taxon>Actinopterygii</taxon>
        <taxon>Neopterygii</taxon>
        <taxon>Teleostei</taxon>
        <taxon>Protacanthopterygii</taxon>
        <taxon>Salmoniformes</taxon>
        <taxon>Salmonidae</taxon>
        <taxon>Coregoninae</taxon>
        <taxon>Coregonus</taxon>
    </lineage>
</organism>
<proteinExistence type="predicted"/>